<gene>
    <name evidence="2" type="ORF">IAC61_06035</name>
</gene>
<evidence type="ECO:0000259" key="1">
    <source>
        <dbReference type="Pfam" id="PF01171"/>
    </source>
</evidence>
<dbReference type="InterPro" id="IPR014729">
    <property type="entry name" value="Rossmann-like_a/b/a_fold"/>
</dbReference>
<dbReference type="AlphaFoldDB" id="A0A9D9GWS7"/>
<dbReference type="InterPro" id="IPR011063">
    <property type="entry name" value="TilS/TtcA_N"/>
</dbReference>
<proteinExistence type="predicted"/>
<comment type="caution">
    <text evidence="2">The sequence shown here is derived from an EMBL/GenBank/DDBJ whole genome shotgun (WGS) entry which is preliminary data.</text>
</comment>
<dbReference type="Proteomes" id="UP000823634">
    <property type="component" value="Unassembled WGS sequence"/>
</dbReference>
<dbReference type="EMBL" id="JADINA010000039">
    <property type="protein sequence ID" value="MBO8426848.1"/>
    <property type="molecule type" value="Genomic_DNA"/>
</dbReference>
<dbReference type="Gene3D" id="3.40.50.620">
    <property type="entry name" value="HUPs"/>
    <property type="match status" value="1"/>
</dbReference>
<reference evidence="2" key="1">
    <citation type="submission" date="2020-10" db="EMBL/GenBank/DDBJ databases">
        <authorList>
            <person name="Gilroy R."/>
        </authorList>
    </citation>
    <scope>NUCLEOTIDE SEQUENCE</scope>
    <source>
        <strain evidence="2">17113</strain>
    </source>
</reference>
<dbReference type="Pfam" id="PF01171">
    <property type="entry name" value="ATP_bind_3"/>
    <property type="match status" value="1"/>
</dbReference>
<dbReference type="SUPFAM" id="SSF52402">
    <property type="entry name" value="Adenine nucleotide alpha hydrolases-like"/>
    <property type="match status" value="1"/>
</dbReference>
<organism evidence="2 3">
    <name type="scientific">Candidatus Alloenteromonas pullistercoris</name>
    <dbReference type="NCBI Taxonomy" id="2840785"/>
    <lineage>
        <taxon>Bacteria</taxon>
        <taxon>Bacillati</taxon>
        <taxon>Bacillota</taxon>
        <taxon>Bacillota incertae sedis</taxon>
        <taxon>Candidatus Alloenteromonas</taxon>
    </lineage>
</organism>
<name>A0A9D9GWS7_9FIRM</name>
<sequence>MKYLRRVLAYIRKADEKYDLIQKGDRIVIGVSGGKDSLCLLKSLAIYGFFANKEFTLLPVTLDLGFPGFDPEPLNDYAASLGLSLIVEDCHDVYEILRIQSKGKRLPCSICSRMKKAAINEVANRLQANKVAFAHHVDDAIETAFMNLVHGGRVATFEPKMRLERANITFIRPLCECFESDLSGMAKEENLPVAARVCPNDGETERQWAKDWLGKLYASRPDAHLNAANALSNLDSFNLPMSHLRFGLGDGLSVAPLSTPELANEYAALSIKKGLKPLSNGLETYVFLDKGKVFGAVSFLMGKLEAEIRLCEFDQKREEKAICCLIKAMAEAAYRRNPFTFVYSARNKKTARKAGFVLSKRPGGRQLLIKSN</sequence>
<dbReference type="PANTHER" id="PTHR43686:SF1">
    <property type="entry name" value="AMINOTRAN_5 DOMAIN-CONTAINING PROTEIN"/>
    <property type="match status" value="1"/>
</dbReference>
<dbReference type="PANTHER" id="PTHR43686">
    <property type="entry name" value="SULFURTRANSFERASE-RELATED"/>
    <property type="match status" value="1"/>
</dbReference>
<evidence type="ECO:0000313" key="2">
    <source>
        <dbReference type="EMBL" id="MBO8426848.1"/>
    </source>
</evidence>
<reference evidence="2" key="2">
    <citation type="journal article" date="2021" name="PeerJ">
        <title>Extensive microbial diversity within the chicken gut microbiome revealed by metagenomics and culture.</title>
        <authorList>
            <person name="Gilroy R."/>
            <person name="Ravi A."/>
            <person name="Getino M."/>
            <person name="Pursley I."/>
            <person name="Horton D.L."/>
            <person name="Alikhan N.F."/>
            <person name="Baker D."/>
            <person name="Gharbi K."/>
            <person name="Hall N."/>
            <person name="Watson M."/>
            <person name="Adriaenssens E.M."/>
            <person name="Foster-Nyarko E."/>
            <person name="Jarju S."/>
            <person name="Secka A."/>
            <person name="Antonio M."/>
            <person name="Oren A."/>
            <person name="Chaudhuri R.R."/>
            <person name="La Ragione R."/>
            <person name="Hildebrand F."/>
            <person name="Pallen M.J."/>
        </authorList>
    </citation>
    <scope>NUCLEOTIDE SEQUENCE</scope>
    <source>
        <strain evidence="2">17113</strain>
    </source>
</reference>
<dbReference type="CDD" id="cd24138">
    <property type="entry name" value="TtcA-like"/>
    <property type="match status" value="1"/>
</dbReference>
<accession>A0A9D9GWS7</accession>
<feature type="domain" description="tRNA(Ile)-lysidine/2-thiocytidine synthase N-terminal" evidence="1">
    <location>
        <begin position="27"/>
        <end position="192"/>
    </location>
</feature>
<evidence type="ECO:0000313" key="3">
    <source>
        <dbReference type="Proteomes" id="UP000823634"/>
    </source>
</evidence>
<protein>
    <submittedName>
        <fullName evidence="2">tRNA 2-thiocytidine biosynthesis protein TtcA</fullName>
    </submittedName>
</protein>